<dbReference type="GO" id="GO:0016020">
    <property type="term" value="C:membrane"/>
    <property type="evidence" value="ECO:0000318"/>
    <property type="project" value="GO_Central"/>
</dbReference>
<dbReference type="EMBL" id="EAAA01000805">
    <property type="status" value="NOT_ANNOTATED_CDS"/>
    <property type="molecule type" value="Genomic_DNA"/>
</dbReference>
<dbReference type="HOGENOM" id="CLU_992198_0_0_1"/>
<evidence type="ECO:0000259" key="4">
    <source>
        <dbReference type="PROSITE" id="PS50003"/>
    </source>
</evidence>
<feature type="compositionally biased region" description="Pro residues" evidence="3">
    <location>
        <begin position="197"/>
        <end position="226"/>
    </location>
</feature>
<dbReference type="SMART" id="SM00233">
    <property type="entry name" value="PH"/>
    <property type="match status" value="1"/>
</dbReference>
<reference evidence="6" key="1">
    <citation type="journal article" date="2002" name="Science">
        <title>The draft genome of Ciona intestinalis: insights into chordate and vertebrate origins.</title>
        <authorList>
            <person name="Dehal P."/>
            <person name="Satou Y."/>
            <person name="Campbell R.K."/>
            <person name="Chapman J."/>
            <person name="Degnan B."/>
            <person name="De Tomaso A."/>
            <person name="Davidson B."/>
            <person name="Di Gregorio A."/>
            <person name="Gelpke M."/>
            <person name="Goodstein D.M."/>
            <person name="Harafuji N."/>
            <person name="Hastings K.E."/>
            <person name="Ho I."/>
            <person name="Hotta K."/>
            <person name="Huang W."/>
            <person name="Kawashima T."/>
            <person name="Lemaire P."/>
            <person name="Martinez D."/>
            <person name="Meinertzhagen I.A."/>
            <person name="Necula S."/>
            <person name="Nonaka M."/>
            <person name="Putnam N."/>
            <person name="Rash S."/>
            <person name="Saiga H."/>
            <person name="Satake M."/>
            <person name="Terry A."/>
            <person name="Yamada L."/>
            <person name="Wang H.G."/>
            <person name="Awazu S."/>
            <person name="Azumi K."/>
            <person name="Boore J."/>
            <person name="Branno M."/>
            <person name="Chin-Bow S."/>
            <person name="DeSantis R."/>
            <person name="Doyle S."/>
            <person name="Francino P."/>
            <person name="Keys D.N."/>
            <person name="Haga S."/>
            <person name="Hayashi H."/>
            <person name="Hino K."/>
            <person name="Imai K.S."/>
            <person name="Inaba K."/>
            <person name="Kano S."/>
            <person name="Kobayashi K."/>
            <person name="Kobayashi M."/>
            <person name="Lee B.I."/>
            <person name="Makabe K.W."/>
            <person name="Manohar C."/>
            <person name="Matassi G."/>
            <person name="Medina M."/>
            <person name="Mochizuki Y."/>
            <person name="Mount S."/>
            <person name="Morishita T."/>
            <person name="Miura S."/>
            <person name="Nakayama A."/>
            <person name="Nishizaka S."/>
            <person name="Nomoto H."/>
            <person name="Ohta F."/>
            <person name="Oishi K."/>
            <person name="Rigoutsos I."/>
            <person name="Sano M."/>
            <person name="Sasaki A."/>
            <person name="Sasakura Y."/>
            <person name="Shoguchi E."/>
            <person name="Shin-i T."/>
            <person name="Spagnuolo A."/>
            <person name="Stainier D."/>
            <person name="Suzuki M.M."/>
            <person name="Tassy O."/>
            <person name="Takatori N."/>
            <person name="Tokuoka M."/>
            <person name="Yagi K."/>
            <person name="Yoshizaki F."/>
            <person name="Wada S."/>
            <person name="Zhang C."/>
            <person name="Hyatt P.D."/>
            <person name="Larimer F."/>
            <person name="Detter C."/>
            <person name="Doggett N."/>
            <person name="Glavina T."/>
            <person name="Hawkins T."/>
            <person name="Richardson P."/>
            <person name="Lucas S."/>
            <person name="Kohara Y."/>
            <person name="Levine M."/>
            <person name="Satoh N."/>
            <person name="Rokhsar D.S."/>
        </authorList>
    </citation>
    <scope>NUCLEOTIDE SEQUENCE [LARGE SCALE GENOMIC DNA]</scope>
</reference>
<reference evidence="5" key="2">
    <citation type="journal article" date="2008" name="Genome Biol.">
        <title>Improved genome assembly and evidence-based global gene model set for the chordate Ciona intestinalis: new insight into intron and operon populations.</title>
        <authorList>
            <person name="Satou Y."/>
            <person name="Mineta K."/>
            <person name="Ogasawara M."/>
            <person name="Sasakura Y."/>
            <person name="Shoguchi E."/>
            <person name="Ueno K."/>
            <person name="Yamada L."/>
            <person name="Matsumoto J."/>
            <person name="Wasserscheid J."/>
            <person name="Dewar K."/>
            <person name="Wiley G.B."/>
            <person name="Macmil S.L."/>
            <person name="Roe B.A."/>
            <person name="Zeller R.W."/>
            <person name="Hastings K.E."/>
            <person name="Lemaire P."/>
            <person name="Lindquist E."/>
            <person name="Endo T."/>
            <person name="Hotta K."/>
            <person name="Inaba K."/>
        </authorList>
    </citation>
    <scope>NUCLEOTIDE SEQUENCE [LARGE SCALE GENOMIC DNA]</scope>
    <source>
        <strain evidence="5">wild type</strain>
    </source>
</reference>
<protein>
    <recommendedName>
        <fullName evidence="4">PH domain-containing protein</fullName>
    </recommendedName>
</protein>
<feature type="compositionally biased region" description="Pro residues" evidence="3">
    <location>
        <begin position="147"/>
        <end position="174"/>
    </location>
</feature>
<feature type="compositionally biased region" description="Pro residues" evidence="3">
    <location>
        <begin position="233"/>
        <end position="245"/>
    </location>
</feature>
<keyword evidence="2" id="KW-0472">Membrane</keyword>
<accession>H2XXA0</accession>
<dbReference type="OMA" id="IFKGWKN"/>
<evidence type="ECO:0000256" key="3">
    <source>
        <dbReference type="SAM" id="MobiDB-lite"/>
    </source>
</evidence>
<dbReference type="Proteomes" id="UP000008144">
    <property type="component" value="Chromosome 11"/>
</dbReference>
<name>H2XXA0_CIOIN</name>
<dbReference type="InterPro" id="IPR039680">
    <property type="entry name" value="PLEKHB1/2"/>
</dbReference>
<dbReference type="PANTHER" id="PTHR14309:SF12">
    <property type="entry name" value="PH DOMAIN-CONTAINING PROTEIN"/>
    <property type="match status" value="1"/>
</dbReference>
<proteinExistence type="predicted"/>
<dbReference type="Pfam" id="PF00169">
    <property type="entry name" value="PH"/>
    <property type="match status" value="1"/>
</dbReference>
<keyword evidence="6" id="KW-1185">Reference proteome</keyword>
<feature type="compositionally biased region" description="Low complexity" evidence="3">
    <location>
        <begin position="261"/>
        <end position="281"/>
    </location>
</feature>
<dbReference type="AlphaFoldDB" id="H2XXA0"/>
<dbReference type="GeneTree" id="ENSGT00390000013989"/>
<dbReference type="FunFam" id="2.30.29.30:FF:000073">
    <property type="entry name" value="Pleckstrin homology domain-containing family B member 2"/>
    <property type="match status" value="1"/>
</dbReference>
<feature type="domain" description="PH" evidence="4">
    <location>
        <begin position="2"/>
        <end position="110"/>
    </location>
</feature>
<evidence type="ECO:0000313" key="6">
    <source>
        <dbReference type="Proteomes" id="UP000008144"/>
    </source>
</evidence>
<dbReference type="InParanoid" id="H2XXA0"/>
<dbReference type="STRING" id="7719.ENSCINP00000034284"/>
<feature type="region of interest" description="Disordered" evidence="3">
    <location>
        <begin position="114"/>
        <end position="281"/>
    </location>
</feature>
<organism evidence="5 6">
    <name type="scientific">Ciona intestinalis</name>
    <name type="common">Transparent sea squirt</name>
    <name type="synonym">Ascidia intestinalis</name>
    <dbReference type="NCBI Taxonomy" id="7719"/>
    <lineage>
        <taxon>Eukaryota</taxon>
        <taxon>Metazoa</taxon>
        <taxon>Chordata</taxon>
        <taxon>Tunicata</taxon>
        <taxon>Ascidiacea</taxon>
        <taxon>Phlebobranchia</taxon>
        <taxon>Cionidae</taxon>
        <taxon>Ciona</taxon>
    </lineage>
</organism>
<dbReference type="Ensembl" id="ENSCINT00000030648.1">
    <property type="protein sequence ID" value="ENSCINP00000034284.1"/>
    <property type="gene ID" value="ENSCING00000020076.1"/>
</dbReference>
<comment type="subcellular location">
    <subcellularLocation>
        <location evidence="1">Membrane</location>
    </subcellularLocation>
</comment>
<evidence type="ECO:0000313" key="5">
    <source>
        <dbReference type="Ensembl" id="ENSCINP00000034284.1"/>
    </source>
</evidence>
<evidence type="ECO:0000256" key="2">
    <source>
        <dbReference type="ARBA" id="ARBA00023136"/>
    </source>
</evidence>
<sequence>MSVTKEGYLQKYSSGIFKGWKNRYFILYNDGQFVTYDNKGGPRAGNFHITRDCYDIQVGAGIQAKIPTLPSSHSVDCVMLLATQSRKFLLLADNRQDVDSWMQALTNARSIKPTTTAGCQSAAPGAHKPQYPTSAPAYPTQTQSGYPPAPVAYPQGPTNPPGPAYPQVPPPPGGPSLGFENLNLGSGPSQPPSYSAQPPPGSYQPPNYPPGPPQYPTGPPQYPPPGTGFAQPYQPPYGQPGPQYPSYPQQAPYRGPPPAGYPQQGYPQQAYPQGAYGGPAP</sequence>
<dbReference type="PROSITE" id="PS50003">
    <property type="entry name" value="PH_DOMAIN"/>
    <property type="match status" value="1"/>
</dbReference>
<dbReference type="GO" id="GO:0045595">
    <property type="term" value="P:regulation of cell differentiation"/>
    <property type="evidence" value="ECO:0000318"/>
    <property type="project" value="GO_Central"/>
</dbReference>
<dbReference type="SUPFAM" id="SSF50729">
    <property type="entry name" value="PH domain-like"/>
    <property type="match status" value="1"/>
</dbReference>
<dbReference type="InterPro" id="IPR011993">
    <property type="entry name" value="PH-like_dom_sf"/>
</dbReference>
<reference evidence="5" key="4">
    <citation type="submission" date="2025-09" db="UniProtKB">
        <authorList>
            <consortium name="Ensembl"/>
        </authorList>
    </citation>
    <scope>IDENTIFICATION</scope>
</reference>
<dbReference type="InterPro" id="IPR001849">
    <property type="entry name" value="PH_domain"/>
</dbReference>
<dbReference type="PANTHER" id="PTHR14309">
    <property type="entry name" value="EXPRESSED PROTEIN"/>
    <property type="match status" value="1"/>
</dbReference>
<dbReference type="Gene3D" id="2.30.29.30">
    <property type="entry name" value="Pleckstrin-homology domain (PH domain)/Phosphotyrosine-binding domain (PTB)"/>
    <property type="match status" value="1"/>
</dbReference>
<feature type="compositionally biased region" description="Low complexity" evidence="3">
    <location>
        <begin position="185"/>
        <end position="196"/>
    </location>
</feature>
<reference evidence="5" key="3">
    <citation type="submission" date="2025-08" db="UniProtKB">
        <authorList>
            <consortium name="Ensembl"/>
        </authorList>
    </citation>
    <scope>IDENTIFICATION</scope>
</reference>
<evidence type="ECO:0000256" key="1">
    <source>
        <dbReference type="ARBA" id="ARBA00004370"/>
    </source>
</evidence>